<dbReference type="InterPro" id="IPR050095">
    <property type="entry name" value="ECF_ABC_transporter_ATP-bd"/>
</dbReference>
<dbReference type="InterPro" id="IPR027417">
    <property type="entry name" value="P-loop_NTPase"/>
</dbReference>
<keyword evidence="11" id="KW-1185">Reference proteome</keyword>
<dbReference type="SMART" id="SM00382">
    <property type="entry name" value="AAA"/>
    <property type="match status" value="1"/>
</dbReference>
<dbReference type="InterPro" id="IPR003593">
    <property type="entry name" value="AAA+_ATPase"/>
</dbReference>
<dbReference type="PROSITE" id="PS50893">
    <property type="entry name" value="ABC_TRANSPORTER_2"/>
    <property type="match status" value="1"/>
</dbReference>
<evidence type="ECO:0000256" key="1">
    <source>
        <dbReference type="ARBA" id="ARBA00004236"/>
    </source>
</evidence>
<keyword evidence="6" id="KW-0067">ATP-binding</keyword>
<evidence type="ECO:0000313" key="10">
    <source>
        <dbReference type="EMBL" id="KND62764.1"/>
    </source>
</evidence>
<name>A0A0L0ML77_9MOLU</name>
<feature type="domain" description="ABC transporter" evidence="9">
    <location>
        <begin position="2"/>
        <end position="235"/>
    </location>
</feature>
<dbReference type="PATRIC" id="fig|198422.3.peg.62"/>
<gene>
    <name evidence="10" type="primary">cbiO_2</name>
    <name evidence="10" type="ORF">AlmWB_00180</name>
</gene>
<dbReference type="Pfam" id="PF00005">
    <property type="entry name" value="ABC_tran"/>
    <property type="match status" value="1"/>
</dbReference>
<keyword evidence="3" id="KW-0813">Transport</keyword>
<evidence type="ECO:0000256" key="7">
    <source>
        <dbReference type="ARBA" id="ARBA00022967"/>
    </source>
</evidence>
<dbReference type="AlphaFoldDB" id="A0A0L0ML77"/>
<keyword evidence="7" id="KW-1278">Translocase</keyword>
<evidence type="ECO:0000256" key="6">
    <source>
        <dbReference type="ARBA" id="ARBA00022840"/>
    </source>
</evidence>
<dbReference type="EMBL" id="JPSQ01000002">
    <property type="protein sequence ID" value="KND62764.1"/>
    <property type="molecule type" value="Genomic_DNA"/>
</dbReference>
<dbReference type="PANTHER" id="PTHR43553">
    <property type="entry name" value="HEAVY METAL TRANSPORTER"/>
    <property type="match status" value="1"/>
</dbReference>
<dbReference type="GO" id="GO:0016887">
    <property type="term" value="F:ATP hydrolysis activity"/>
    <property type="evidence" value="ECO:0007669"/>
    <property type="project" value="InterPro"/>
</dbReference>
<evidence type="ECO:0000256" key="8">
    <source>
        <dbReference type="ARBA" id="ARBA00023136"/>
    </source>
</evidence>
<dbReference type="GO" id="GO:0042626">
    <property type="term" value="F:ATPase-coupled transmembrane transporter activity"/>
    <property type="evidence" value="ECO:0007669"/>
    <property type="project" value="TreeGrafter"/>
</dbReference>
<comment type="similarity">
    <text evidence="2">Belongs to the ABC transporter superfamily.</text>
</comment>
<dbReference type="FunFam" id="3.40.50.300:FF:000224">
    <property type="entry name" value="Energy-coupling factor transporter ATP-binding protein EcfA"/>
    <property type="match status" value="1"/>
</dbReference>
<evidence type="ECO:0000256" key="5">
    <source>
        <dbReference type="ARBA" id="ARBA00022741"/>
    </source>
</evidence>
<evidence type="ECO:0000256" key="2">
    <source>
        <dbReference type="ARBA" id="ARBA00005417"/>
    </source>
</evidence>
<dbReference type="InterPro" id="IPR003439">
    <property type="entry name" value="ABC_transporter-like_ATP-bd"/>
</dbReference>
<dbReference type="SUPFAM" id="SSF52540">
    <property type="entry name" value="P-loop containing nucleoside triphosphate hydrolases"/>
    <property type="match status" value="1"/>
</dbReference>
<evidence type="ECO:0000256" key="3">
    <source>
        <dbReference type="ARBA" id="ARBA00022448"/>
    </source>
</evidence>
<keyword evidence="4" id="KW-1003">Cell membrane</keyword>
<accession>A0A0L0ML77</accession>
<dbReference type="RefSeq" id="WP_050336922.1">
    <property type="nucleotide sequence ID" value="NZ_JPSQ01000002.1"/>
</dbReference>
<keyword evidence="5" id="KW-0547">Nucleotide-binding</keyword>
<comment type="subcellular location">
    <subcellularLocation>
        <location evidence="1">Cell membrane</location>
    </subcellularLocation>
</comment>
<dbReference type="PROSITE" id="PS00211">
    <property type="entry name" value="ABC_TRANSPORTER_1"/>
    <property type="match status" value="1"/>
</dbReference>
<evidence type="ECO:0000256" key="4">
    <source>
        <dbReference type="ARBA" id="ARBA00022475"/>
    </source>
</evidence>
<keyword evidence="8" id="KW-0472">Membrane</keyword>
<dbReference type="CDD" id="cd03225">
    <property type="entry name" value="ABC_cobalt_CbiO_domain1"/>
    <property type="match status" value="1"/>
</dbReference>
<sequence length="273" mass="32077">MIIVENLCFSYNDRTVFNHLNFQIMDGQWIALMGDNGSGKTTLVNILVGLLSFSKGNIWINNTKINHFNNHSLRTMIGIIFQNPDYQFVGFDVRSDMAFGLENQNLSRIIIQQKIIKYAYMLNIEHLLDKKPQELSGGQKQKVAIASVLVMEPQIIIFDESTAFLDPKSVQEIYQIIHQIHQQKKQILITITHDLTFALQSDEIMILNQQGDLWKKNRPIDLLRDNDFVHKYFDNLPLALQIYYQLEKEKLNFKNQKLYKEIKELLWQYNLIR</sequence>
<dbReference type="InterPro" id="IPR015856">
    <property type="entry name" value="ABC_transpr_CbiO/EcfA_su"/>
</dbReference>
<dbReference type="GO" id="GO:0005524">
    <property type="term" value="F:ATP binding"/>
    <property type="evidence" value="ECO:0007669"/>
    <property type="project" value="UniProtKB-KW"/>
</dbReference>
<evidence type="ECO:0000313" key="11">
    <source>
        <dbReference type="Proteomes" id="UP000037086"/>
    </source>
</evidence>
<dbReference type="Gene3D" id="3.40.50.300">
    <property type="entry name" value="P-loop containing nucleotide triphosphate hydrolases"/>
    <property type="match status" value="1"/>
</dbReference>
<dbReference type="InterPro" id="IPR017871">
    <property type="entry name" value="ABC_transporter-like_CS"/>
</dbReference>
<comment type="caution">
    <text evidence="10">The sequence shown here is derived from an EMBL/GenBank/DDBJ whole genome shotgun (WGS) entry which is preliminary data.</text>
</comment>
<protein>
    <submittedName>
        <fullName evidence="10">ABC-type cobalt transport system, ATPase component</fullName>
    </submittedName>
</protein>
<evidence type="ECO:0000259" key="9">
    <source>
        <dbReference type="PROSITE" id="PS50893"/>
    </source>
</evidence>
<proteinExistence type="inferred from homology"/>
<dbReference type="OrthoDB" id="9784332at2"/>
<organism evidence="10 11">
    <name type="scientific">Candidatus Phytoplasma phoenicium</name>
    <dbReference type="NCBI Taxonomy" id="198422"/>
    <lineage>
        <taxon>Bacteria</taxon>
        <taxon>Bacillati</taxon>
        <taxon>Mycoplasmatota</taxon>
        <taxon>Mollicutes</taxon>
        <taxon>Acholeplasmatales</taxon>
        <taxon>Acholeplasmataceae</taxon>
        <taxon>Candidatus Phytoplasma</taxon>
        <taxon>16SrIX (Pigeon pea witches'-broom group)</taxon>
    </lineage>
</organism>
<dbReference type="Proteomes" id="UP000037086">
    <property type="component" value="Unassembled WGS sequence"/>
</dbReference>
<reference evidence="10 11" key="1">
    <citation type="journal article" date="2015" name="BMC Microbiol.">
        <title>'Candidatus Phytoplasma phoenicium' associated with almond witches'-broom disease: from draft genome to genetic diversity among strain populations.</title>
        <authorList>
            <person name="Quaglino F."/>
            <person name="Kube M."/>
            <person name="Jawhari M."/>
            <person name="Abou-Jawdah Y."/>
            <person name="Siewert C."/>
            <person name="Choueiri E."/>
            <person name="Sobh H."/>
            <person name="Casati P."/>
            <person name="Tedeschi R."/>
            <person name="Molino Lova M."/>
            <person name="Alma A."/>
            <person name="Bianco P.A."/>
        </authorList>
    </citation>
    <scope>NUCLEOTIDE SEQUENCE [LARGE SCALE GENOMIC DNA]</scope>
    <source>
        <strain evidence="10 11">SA213</strain>
    </source>
</reference>
<dbReference type="GO" id="GO:0043190">
    <property type="term" value="C:ATP-binding cassette (ABC) transporter complex"/>
    <property type="evidence" value="ECO:0007669"/>
    <property type="project" value="TreeGrafter"/>
</dbReference>